<evidence type="ECO:0000313" key="2">
    <source>
        <dbReference type="Proteomes" id="UP001454036"/>
    </source>
</evidence>
<organism evidence="1 2">
    <name type="scientific">Lithospermum erythrorhizon</name>
    <name type="common">Purple gromwell</name>
    <name type="synonym">Lithospermum officinale var. erythrorhizon</name>
    <dbReference type="NCBI Taxonomy" id="34254"/>
    <lineage>
        <taxon>Eukaryota</taxon>
        <taxon>Viridiplantae</taxon>
        <taxon>Streptophyta</taxon>
        <taxon>Embryophyta</taxon>
        <taxon>Tracheophyta</taxon>
        <taxon>Spermatophyta</taxon>
        <taxon>Magnoliopsida</taxon>
        <taxon>eudicotyledons</taxon>
        <taxon>Gunneridae</taxon>
        <taxon>Pentapetalae</taxon>
        <taxon>asterids</taxon>
        <taxon>lamiids</taxon>
        <taxon>Boraginales</taxon>
        <taxon>Boraginaceae</taxon>
        <taxon>Boraginoideae</taxon>
        <taxon>Lithospermeae</taxon>
        <taxon>Lithospermum</taxon>
    </lineage>
</organism>
<reference evidence="1 2" key="1">
    <citation type="submission" date="2024-01" db="EMBL/GenBank/DDBJ databases">
        <title>The complete chloroplast genome sequence of Lithospermum erythrorhizon: insights into the phylogenetic relationship among Boraginaceae species and the maternal lineages of purple gromwells.</title>
        <authorList>
            <person name="Okada T."/>
            <person name="Watanabe K."/>
        </authorList>
    </citation>
    <scope>NUCLEOTIDE SEQUENCE [LARGE SCALE GENOMIC DNA]</scope>
</reference>
<dbReference type="EMBL" id="BAABME010009833">
    <property type="protein sequence ID" value="GAA0175897.1"/>
    <property type="molecule type" value="Genomic_DNA"/>
</dbReference>
<name>A0AAV3RHQ7_LITER</name>
<dbReference type="Proteomes" id="UP001454036">
    <property type="component" value="Unassembled WGS sequence"/>
</dbReference>
<sequence>MWSGHRCAKLNISSGVHCIHKANPDLFVHGGGGAAKTTWRGEAAAHRLCIVAEAPPPVSLQKFREKRGRGEGDTEKKG</sequence>
<protein>
    <submittedName>
        <fullName evidence="1">Uncharacterized protein</fullName>
    </submittedName>
</protein>
<proteinExistence type="predicted"/>
<keyword evidence="2" id="KW-1185">Reference proteome</keyword>
<dbReference type="AlphaFoldDB" id="A0AAV3RHQ7"/>
<evidence type="ECO:0000313" key="1">
    <source>
        <dbReference type="EMBL" id="GAA0175897.1"/>
    </source>
</evidence>
<comment type="caution">
    <text evidence="1">The sequence shown here is derived from an EMBL/GenBank/DDBJ whole genome shotgun (WGS) entry which is preliminary data.</text>
</comment>
<accession>A0AAV3RHQ7</accession>
<gene>
    <name evidence="1" type="ORF">LIER_28990</name>
</gene>